<dbReference type="EMBL" id="CP033154">
    <property type="protein sequence ID" value="AYO44485.1"/>
    <property type="molecule type" value="Genomic_DNA"/>
</dbReference>
<dbReference type="Gene3D" id="3.30.200.20">
    <property type="entry name" value="Phosphorylase Kinase, domain 1"/>
    <property type="match status" value="1"/>
</dbReference>
<dbReference type="SUPFAM" id="SSF56112">
    <property type="entry name" value="Protein kinase-like (PK-like)"/>
    <property type="match status" value="1"/>
</dbReference>
<dbReference type="AlphaFoldDB" id="A0A3G2S8T7"/>
<dbReference type="PANTHER" id="PTHR12984:SF3">
    <property type="entry name" value="N-TERMINAL KINASE-LIKE PROTEIN"/>
    <property type="match status" value="1"/>
</dbReference>
<evidence type="ECO:0000256" key="1">
    <source>
        <dbReference type="SAM" id="MobiDB-lite"/>
    </source>
</evidence>
<feature type="region of interest" description="Disordered" evidence="1">
    <location>
        <begin position="628"/>
        <end position="659"/>
    </location>
</feature>
<dbReference type="STRING" id="425264.A0A3G2S8T7"/>
<dbReference type="Gene3D" id="1.10.510.10">
    <property type="entry name" value="Transferase(Phosphotransferase) domain 1"/>
    <property type="match status" value="1"/>
</dbReference>
<proteinExistence type="predicted"/>
<dbReference type="SUPFAM" id="SSF48371">
    <property type="entry name" value="ARM repeat"/>
    <property type="match status" value="1"/>
</dbReference>
<dbReference type="InterPro" id="IPR011989">
    <property type="entry name" value="ARM-like"/>
</dbReference>
<feature type="compositionally biased region" description="Basic and acidic residues" evidence="1">
    <location>
        <begin position="714"/>
        <end position="737"/>
    </location>
</feature>
<protein>
    <submittedName>
        <fullName evidence="3">Putative inactive serine/threonine-protein kinase scy1</fullName>
    </submittedName>
</protein>
<dbReference type="InterPro" id="IPR000719">
    <property type="entry name" value="Prot_kinase_dom"/>
</dbReference>
<feature type="region of interest" description="Disordered" evidence="1">
    <location>
        <begin position="568"/>
        <end position="592"/>
    </location>
</feature>
<dbReference type="Proteomes" id="UP000269793">
    <property type="component" value="Chromosome VII"/>
</dbReference>
<dbReference type="PANTHER" id="PTHR12984">
    <property type="entry name" value="SCY1-RELATED S/T PROTEIN KINASE-LIKE"/>
    <property type="match status" value="1"/>
</dbReference>
<name>A0A3G2S8T7_MALR7</name>
<dbReference type="GO" id="GO:0005524">
    <property type="term" value="F:ATP binding"/>
    <property type="evidence" value="ECO:0007669"/>
    <property type="project" value="InterPro"/>
</dbReference>
<dbReference type="GO" id="GO:0005737">
    <property type="term" value="C:cytoplasm"/>
    <property type="evidence" value="ECO:0007669"/>
    <property type="project" value="TreeGrafter"/>
</dbReference>
<dbReference type="PROSITE" id="PS50011">
    <property type="entry name" value="PROTEIN_KINASE_DOM"/>
    <property type="match status" value="1"/>
</dbReference>
<dbReference type="OrthoDB" id="447103at2759"/>
<keyword evidence="4" id="KW-1185">Reference proteome</keyword>
<dbReference type="VEuPathDB" id="FungiDB:DNF11_3535"/>
<keyword evidence="3" id="KW-0418">Kinase</keyword>
<feature type="compositionally biased region" description="Basic and acidic residues" evidence="1">
    <location>
        <begin position="579"/>
        <end position="592"/>
    </location>
</feature>
<dbReference type="InterPro" id="IPR011009">
    <property type="entry name" value="Kinase-like_dom_sf"/>
</dbReference>
<dbReference type="InterPro" id="IPR051177">
    <property type="entry name" value="CIK-Related_Protein"/>
</dbReference>
<evidence type="ECO:0000259" key="2">
    <source>
        <dbReference type="PROSITE" id="PS50011"/>
    </source>
</evidence>
<organism evidence="3 4">
    <name type="scientific">Malassezia restricta (strain ATCC 96810 / NBRC 103918 / CBS 7877)</name>
    <name type="common">Seborrheic dermatitis infection agent</name>
    <dbReference type="NCBI Taxonomy" id="425264"/>
    <lineage>
        <taxon>Eukaryota</taxon>
        <taxon>Fungi</taxon>
        <taxon>Dikarya</taxon>
        <taxon>Basidiomycota</taxon>
        <taxon>Ustilaginomycotina</taxon>
        <taxon>Malasseziomycetes</taxon>
        <taxon>Malasseziales</taxon>
        <taxon>Malasseziaceae</taxon>
        <taxon>Malassezia</taxon>
    </lineage>
</organism>
<dbReference type="InterPro" id="IPR016024">
    <property type="entry name" value="ARM-type_fold"/>
</dbReference>
<sequence>MEYFRSLSSALGKSGGPLSNYIIDEDVESYHGQSIWTLHRGTRRSDSVPVSIFSFDQTQASRDQIAMAQNAIKRLRTTRYPHILKFLDTTESQGTLYLVVERVEPLIDTMALWAQGKGRGASTPAWIVWGLSHIASALAFFHQNMHAVHGNVHPGSVFLAPSGEWLLGGMETLSQPSEPDALVLRLGGRAPRANMYAAPEVVQAGFGALNTRHIYATDSYSLCMLAVEAFNGTLPANMSHFPAGRIPTPLYAHLKRMAQPRPDTRLSVTEFLELGRLPQGFLSTNVLVQADQILEDFRVAHPVDKGSVLARLVVSQEQIAPSFAQFKVLPALVETFRYKGGSKDLDLEFSASSLLPLILEIGATMDSDAWRRVLSEPILGAMASPYQPIRFVLMSNVTLYAHHLDAKAVSHQLWPLVWKSFQSTQELERTAAINSIRVLLPKFSERILNNELLRELAKMQKDVRPLLRLQATQLLSEMSPRLTSRTKADVLIPAFACSLRDTFDETRLAGIKAFREAADNFDAPTAACHVVPALSPCLVDANAAVRDSASKALHFYLNKISEYTQDMSSHSVELPSEEPSSKDTEPTLKPEPRANKFASFLSATAGSAASRLGEWAMAQLEEDDALATQVSQSLAQPSKAAQSQASLTPDLLSPPAVPVHQASSLGMDLSANNRAEKVANTLMQSQPKKAAPSLTSKPREVSPITRVNAPSKTLSKEEKMAQLHKLREERRAVRMTD</sequence>
<reference evidence="3 4" key="1">
    <citation type="submission" date="2018-10" db="EMBL/GenBank/DDBJ databases">
        <title>Complete genome sequence of Malassezia restricta CBS 7877.</title>
        <authorList>
            <person name="Morand S.C."/>
            <person name="Bertignac M."/>
            <person name="Iltis A."/>
            <person name="Kolder I."/>
            <person name="Pirovano W."/>
            <person name="Jourdain R."/>
            <person name="Clavaud C."/>
        </authorList>
    </citation>
    <scope>NUCLEOTIDE SEQUENCE [LARGE SCALE GENOMIC DNA]</scope>
    <source>
        <strain evidence="3 4">CBS 7877</strain>
    </source>
</reference>
<accession>A0A3G2S8T7</accession>
<dbReference type="GO" id="GO:0006409">
    <property type="term" value="P:tRNA export from nucleus"/>
    <property type="evidence" value="ECO:0007669"/>
    <property type="project" value="TreeGrafter"/>
</dbReference>
<evidence type="ECO:0000313" key="4">
    <source>
        <dbReference type="Proteomes" id="UP000269793"/>
    </source>
</evidence>
<feature type="domain" description="Protein kinase" evidence="2">
    <location>
        <begin position="5"/>
        <end position="282"/>
    </location>
</feature>
<feature type="region of interest" description="Disordered" evidence="1">
    <location>
        <begin position="683"/>
        <end position="737"/>
    </location>
</feature>
<dbReference type="Gene3D" id="1.25.10.10">
    <property type="entry name" value="Leucine-rich Repeat Variant"/>
    <property type="match status" value="1"/>
</dbReference>
<dbReference type="GO" id="GO:0004672">
    <property type="term" value="F:protein kinase activity"/>
    <property type="evidence" value="ECO:0007669"/>
    <property type="project" value="InterPro"/>
</dbReference>
<evidence type="ECO:0000313" key="3">
    <source>
        <dbReference type="EMBL" id="AYO44485.1"/>
    </source>
</evidence>
<keyword evidence="3" id="KW-0808">Transferase</keyword>
<feature type="compositionally biased region" description="Low complexity" evidence="1">
    <location>
        <begin position="631"/>
        <end position="646"/>
    </location>
</feature>
<gene>
    <name evidence="3" type="primary">scy1</name>
    <name evidence="3" type="ORF">DNF11_3535</name>
</gene>